<dbReference type="GO" id="GO:0030729">
    <property type="term" value="F:acetoacetate-CoA ligase activity"/>
    <property type="evidence" value="ECO:0007669"/>
    <property type="project" value="InterPro"/>
</dbReference>
<dbReference type="InterPro" id="IPR045851">
    <property type="entry name" value="AMP-bd_C_sf"/>
</dbReference>
<dbReference type="NCBIfam" id="TIGR01217">
    <property type="entry name" value="ac_ac_CoA_syn"/>
    <property type="match status" value="1"/>
</dbReference>
<reference evidence="8 9" key="1">
    <citation type="submission" date="2019-03" db="EMBL/GenBank/DDBJ databases">
        <title>Genomic Encyclopedia of Type Strains, Phase IV (KMG-IV): sequencing the most valuable type-strain genomes for metagenomic binning, comparative biology and taxonomic classification.</title>
        <authorList>
            <person name="Goeker M."/>
        </authorList>
    </citation>
    <scope>NUCLEOTIDE SEQUENCE [LARGE SCALE GENOMIC DNA]</scope>
    <source>
        <strain evidence="8 9">DSM 24830</strain>
    </source>
</reference>
<dbReference type="RefSeq" id="WP_131904526.1">
    <property type="nucleotide sequence ID" value="NZ_BAAAFU010000008.1"/>
</dbReference>
<proteinExistence type="inferred from homology"/>
<dbReference type="InterPro" id="IPR042099">
    <property type="entry name" value="ANL_N_sf"/>
</dbReference>
<dbReference type="Pfam" id="PF16177">
    <property type="entry name" value="ACAS_N"/>
    <property type="match status" value="1"/>
</dbReference>
<evidence type="ECO:0000256" key="3">
    <source>
        <dbReference type="ARBA" id="ARBA00022741"/>
    </source>
</evidence>
<keyword evidence="2" id="KW-0436">Ligase</keyword>
<dbReference type="OrthoDB" id="9803968at2"/>
<protein>
    <submittedName>
        <fullName evidence="8">Acetoacetyl-CoA synthetase</fullName>
    </submittedName>
</protein>
<dbReference type="InterPro" id="IPR025110">
    <property type="entry name" value="AMP-bd_C"/>
</dbReference>
<organism evidence="8 9">
    <name type="scientific">Cocleimonas flava</name>
    <dbReference type="NCBI Taxonomy" id="634765"/>
    <lineage>
        <taxon>Bacteria</taxon>
        <taxon>Pseudomonadati</taxon>
        <taxon>Pseudomonadota</taxon>
        <taxon>Gammaproteobacteria</taxon>
        <taxon>Thiotrichales</taxon>
        <taxon>Thiotrichaceae</taxon>
        <taxon>Cocleimonas</taxon>
    </lineage>
</organism>
<dbReference type="SUPFAM" id="SSF56801">
    <property type="entry name" value="Acetyl-CoA synthetase-like"/>
    <property type="match status" value="1"/>
</dbReference>
<evidence type="ECO:0000259" key="7">
    <source>
        <dbReference type="Pfam" id="PF16177"/>
    </source>
</evidence>
<feature type="domain" description="Acetyl-coenzyme A synthetase N-terminal" evidence="7">
    <location>
        <begin position="40"/>
        <end position="94"/>
    </location>
</feature>
<dbReference type="InterPro" id="IPR000873">
    <property type="entry name" value="AMP-dep_synth/lig_dom"/>
</dbReference>
<keyword evidence="4" id="KW-0067">ATP-binding</keyword>
<evidence type="ECO:0000259" key="5">
    <source>
        <dbReference type="Pfam" id="PF00501"/>
    </source>
</evidence>
<dbReference type="InterPro" id="IPR020845">
    <property type="entry name" value="AMP-binding_CS"/>
</dbReference>
<feature type="domain" description="AMP-dependent synthetase/ligase" evidence="5">
    <location>
        <begin position="99"/>
        <end position="476"/>
    </location>
</feature>
<dbReference type="Gene3D" id="3.40.50.12780">
    <property type="entry name" value="N-terminal domain of ligase-like"/>
    <property type="match status" value="1"/>
</dbReference>
<dbReference type="GO" id="GO:0005524">
    <property type="term" value="F:ATP binding"/>
    <property type="evidence" value="ECO:0007669"/>
    <property type="project" value="UniProtKB-KW"/>
</dbReference>
<dbReference type="AlphaFoldDB" id="A0A4R1F4T0"/>
<accession>A0A4R1F4T0</accession>
<keyword evidence="9" id="KW-1185">Reference proteome</keyword>
<dbReference type="NCBIfam" id="NF002937">
    <property type="entry name" value="PRK03584.1"/>
    <property type="match status" value="1"/>
</dbReference>
<dbReference type="Proteomes" id="UP000294887">
    <property type="component" value="Unassembled WGS sequence"/>
</dbReference>
<dbReference type="PANTHER" id="PTHR42921">
    <property type="entry name" value="ACETOACETYL-COA SYNTHETASE"/>
    <property type="match status" value="1"/>
</dbReference>
<keyword evidence="3" id="KW-0547">Nucleotide-binding</keyword>
<dbReference type="PANTHER" id="PTHR42921:SF1">
    <property type="entry name" value="ACETOACETYL-COA SYNTHETASE"/>
    <property type="match status" value="1"/>
</dbReference>
<evidence type="ECO:0000313" key="8">
    <source>
        <dbReference type="EMBL" id="TCJ88853.1"/>
    </source>
</evidence>
<dbReference type="CDD" id="cd05943">
    <property type="entry name" value="AACS"/>
    <property type="match status" value="1"/>
</dbReference>
<evidence type="ECO:0000259" key="6">
    <source>
        <dbReference type="Pfam" id="PF13193"/>
    </source>
</evidence>
<dbReference type="InterPro" id="IPR005914">
    <property type="entry name" value="Acac_CoA_synth"/>
</dbReference>
<evidence type="ECO:0000256" key="2">
    <source>
        <dbReference type="ARBA" id="ARBA00022598"/>
    </source>
</evidence>
<evidence type="ECO:0000313" key="9">
    <source>
        <dbReference type="Proteomes" id="UP000294887"/>
    </source>
</evidence>
<dbReference type="PROSITE" id="PS00455">
    <property type="entry name" value="AMP_BINDING"/>
    <property type="match status" value="1"/>
</dbReference>
<gene>
    <name evidence="8" type="ORF">EV695_0713</name>
</gene>
<comment type="caution">
    <text evidence="8">The sequence shown here is derived from an EMBL/GenBank/DDBJ whole genome shotgun (WGS) entry which is preliminary data.</text>
</comment>
<dbReference type="EMBL" id="SMFQ01000002">
    <property type="protein sequence ID" value="TCJ88853.1"/>
    <property type="molecule type" value="Genomic_DNA"/>
</dbReference>
<evidence type="ECO:0000256" key="1">
    <source>
        <dbReference type="ARBA" id="ARBA00006432"/>
    </source>
</evidence>
<evidence type="ECO:0000256" key="4">
    <source>
        <dbReference type="ARBA" id="ARBA00022840"/>
    </source>
</evidence>
<name>A0A4R1F4T0_9GAMM</name>
<dbReference type="Pfam" id="PF00501">
    <property type="entry name" value="AMP-binding"/>
    <property type="match status" value="1"/>
</dbReference>
<dbReference type="Gene3D" id="3.30.300.30">
    <property type="match status" value="1"/>
</dbReference>
<feature type="domain" description="AMP-binding enzyme C-terminal" evidence="6">
    <location>
        <begin position="547"/>
        <end position="617"/>
    </location>
</feature>
<dbReference type="Pfam" id="PF13193">
    <property type="entry name" value="AMP-binding_C"/>
    <property type="match status" value="1"/>
</dbReference>
<dbReference type="InterPro" id="IPR032387">
    <property type="entry name" value="ACAS_N"/>
</dbReference>
<comment type="similarity">
    <text evidence="1">Belongs to the ATP-dependent AMP-binding enzyme family.</text>
</comment>
<dbReference type="GO" id="GO:0006629">
    <property type="term" value="P:lipid metabolic process"/>
    <property type="evidence" value="ECO:0007669"/>
    <property type="project" value="InterPro"/>
</dbReference>
<sequence length="655" mass="73109">MTTSKKALWTPSQDTVDSANVTEFIGLVNKNYQASVTNFAELHAWSIKHPENFWSQIWDYSHVIADRGESVLENKDKMPGAVWFSDSSLNFAENLLNNFERSNNNDPDQTAIVFWGEDQVKRSLSFSDLKSQVASMAAYLKSIGLKQGDVVAGFMPNVPETVICMLATTSIGGVWTSCSPDFGVQGVVDRFGQVEPKIFIAANAYFYNGKTHNCLDKVKEISEKLTSVEQLITVPYADSTTLENAVNYPDILETHANAELEYTRVGFNEPLYIMYSSGTTGVPKCIVHGVGGTLLQHLKEHLLHVNLKPKDKIFYFTTCGWMMWNWLVSALSTGATLMLYDGSPFYPNENILWDYVDQEEINVFGTSAKYIDVLRKDDVDLKSTHSLKSLNSILSTGSVLAPESYDYIYEKVKTDVCLSSISGGTDIVSCFALGCAVLPVYRGELQCKGLGMQVEIWDDKGQPVINDKGELVCAKPFPCMPIGFWNDPDGKKYFDAYFATYENTWCHGDYVTETENGGLIFYGRSDTVLNPGGVRIGTAEIYRQVEKLDEVQESIVIGQNWQDDVRVVLFVKLTGDLSLNDELIDKIKKQIRSNTTPRHVPAKVLQVADIPRTKSGKIVELAVRNIVHGDSVKNIESLANPEALELYKSREELQS</sequence>